<feature type="compositionally biased region" description="Basic and acidic residues" evidence="21">
    <location>
        <begin position="7"/>
        <end position="18"/>
    </location>
</feature>
<keyword evidence="8" id="KW-0547">Nucleotide-binding</keyword>
<evidence type="ECO:0000256" key="15">
    <source>
        <dbReference type="ARBA" id="ARBA00023172"/>
    </source>
</evidence>
<evidence type="ECO:0000256" key="17">
    <source>
        <dbReference type="ARBA" id="ARBA00023211"/>
    </source>
</evidence>
<dbReference type="Gene3D" id="2.40.50.140">
    <property type="entry name" value="Nucleic acid-binding proteins"/>
    <property type="match status" value="1"/>
</dbReference>
<keyword evidence="3 23" id="KW-0436">Ligase</keyword>
<dbReference type="CDD" id="cd04862">
    <property type="entry name" value="PaeLigD_Pol_like"/>
    <property type="match status" value="1"/>
</dbReference>
<evidence type="ECO:0000256" key="20">
    <source>
        <dbReference type="ARBA" id="ARBA00034003"/>
    </source>
</evidence>
<keyword evidence="18" id="KW-0511">Multifunctional enzyme</keyword>
<organism evidence="23 24">
    <name type="scientific">Candidatus Burkholderia pumila</name>
    <dbReference type="NCBI Taxonomy" id="1090375"/>
    <lineage>
        <taxon>Bacteria</taxon>
        <taxon>Pseudomonadati</taxon>
        <taxon>Pseudomonadota</taxon>
        <taxon>Betaproteobacteria</taxon>
        <taxon>Burkholderiales</taxon>
        <taxon>Burkholderiaceae</taxon>
        <taxon>Burkholderia</taxon>
    </lineage>
</organism>
<keyword evidence="16" id="KW-0234">DNA repair</keyword>
<evidence type="ECO:0000256" key="3">
    <source>
        <dbReference type="ARBA" id="ARBA00022598"/>
    </source>
</evidence>
<evidence type="ECO:0000256" key="1">
    <source>
        <dbReference type="ARBA" id="ARBA00001936"/>
    </source>
</evidence>
<keyword evidence="9" id="KW-0227">DNA damage</keyword>
<keyword evidence="15" id="KW-0233">DNA recombination</keyword>
<evidence type="ECO:0000256" key="2">
    <source>
        <dbReference type="ARBA" id="ARBA00012727"/>
    </source>
</evidence>
<evidence type="ECO:0000256" key="4">
    <source>
        <dbReference type="ARBA" id="ARBA00022679"/>
    </source>
</evidence>
<evidence type="ECO:0000259" key="22">
    <source>
        <dbReference type="PROSITE" id="PS50160"/>
    </source>
</evidence>
<dbReference type="InterPro" id="IPR014143">
    <property type="entry name" value="NHEJ_ligase_prk"/>
</dbReference>
<evidence type="ECO:0000256" key="11">
    <source>
        <dbReference type="ARBA" id="ARBA00022839"/>
    </source>
</evidence>
<feature type="region of interest" description="Disordered" evidence="21">
    <location>
        <begin position="1"/>
        <end position="30"/>
    </location>
</feature>
<keyword evidence="24" id="KW-1185">Reference proteome</keyword>
<keyword evidence="17" id="KW-0464">Manganese</keyword>
<evidence type="ECO:0000256" key="19">
    <source>
        <dbReference type="ARBA" id="ARBA00029943"/>
    </source>
</evidence>
<dbReference type="PROSITE" id="PS50160">
    <property type="entry name" value="DNA_LIGASE_A3"/>
    <property type="match status" value="1"/>
</dbReference>
<evidence type="ECO:0000256" key="12">
    <source>
        <dbReference type="ARBA" id="ARBA00022840"/>
    </source>
</evidence>
<comment type="catalytic activity">
    <reaction evidence="20">
        <text>ATP + (deoxyribonucleotide)n-3'-hydroxyl + 5'-phospho-(deoxyribonucleotide)m = (deoxyribonucleotide)n+m + AMP + diphosphate.</text>
        <dbReference type="EC" id="6.5.1.1"/>
    </reaction>
</comment>
<dbReference type="Pfam" id="PF01068">
    <property type="entry name" value="DNA_ligase_A_M"/>
    <property type="match status" value="1"/>
</dbReference>
<evidence type="ECO:0000256" key="21">
    <source>
        <dbReference type="SAM" id="MobiDB-lite"/>
    </source>
</evidence>
<dbReference type="NCBIfam" id="NF004628">
    <property type="entry name" value="PRK05972.1"/>
    <property type="match status" value="1"/>
</dbReference>
<keyword evidence="14" id="KW-0238">DNA-binding</keyword>
<dbReference type="Pfam" id="PF13298">
    <property type="entry name" value="LigD_N"/>
    <property type="match status" value="1"/>
</dbReference>
<keyword evidence="10" id="KW-0378">Hydrolase</keyword>
<keyword evidence="12" id="KW-0067">ATP-binding</keyword>
<evidence type="ECO:0000313" key="23">
    <source>
        <dbReference type="EMBL" id="KMQ81060.1"/>
    </source>
</evidence>
<keyword evidence="13" id="KW-0239">DNA-directed DNA polymerase</keyword>
<keyword evidence="5" id="KW-0548">Nucleotidyltransferase</keyword>
<dbReference type="NCBIfam" id="TIGR02779">
    <property type="entry name" value="NHEJ_ligase_lig"/>
    <property type="match status" value="1"/>
</dbReference>
<feature type="region of interest" description="Disordered" evidence="21">
    <location>
        <begin position="209"/>
        <end position="233"/>
    </location>
</feature>
<accession>A0ABR5HNT5</accession>
<dbReference type="EMBL" id="LELG01000015">
    <property type="protein sequence ID" value="KMQ81060.1"/>
    <property type="molecule type" value="Genomic_DNA"/>
</dbReference>
<dbReference type="InterPro" id="IPR012310">
    <property type="entry name" value="DNA_ligase_ATP-dep_cent"/>
</dbReference>
<dbReference type="CDD" id="cd07971">
    <property type="entry name" value="OBF_DNA_ligase_LigD"/>
    <property type="match status" value="1"/>
</dbReference>
<evidence type="ECO:0000256" key="14">
    <source>
        <dbReference type="ARBA" id="ARBA00023125"/>
    </source>
</evidence>
<dbReference type="Pfam" id="PF21686">
    <property type="entry name" value="LigD_Prim-Pol"/>
    <property type="match status" value="1"/>
</dbReference>
<proteinExistence type="predicted"/>
<gene>
    <name evidence="23" type="ORF">BPMI_03179c</name>
</gene>
<dbReference type="InterPro" id="IPR012309">
    <property type="entry name" value="DNA_ligase_ATP-dep_C"/>
</dbReference>
<sequence length="895" mass="99455">MAGKLETYQRKRSFDKTPEPSGVAKKTARARKKATQKALSFVIQEHDARRLHYDFRLELNGTLKSWAVPKGPSLDPSVKRLAVHVEDHPIDYGSFEGDIPEGNYGAGSIIVWDRGTWVPQAGSIDEAAQSYEKGKLKFVLDGEKLHGGWTLVKSHMRGSGDKEQWLLIKERDDKARPESEYDVLLKMPGSVISESLGARDESGEVINRKARKAAPSAKKTARKAKANGHDHPDIVANRSAESLRMLSHDPAIEGAKKAKLPTTLKPQLATLVDTTPPGDDWTYEIKFDGYRVLARIEKVRGKRQIQIFTRNGDNWTAKFSKQVKALGQLEIENGWIDGEAVVLDSRGLPEFQALQNSFDVGRPQDIIVYFFDLPYLNGYDLCSVPLVQRRALLKALIEPLEDPILRYSEDFAFQADDLLKSACDMALEGIIGKGIDSAYITGRSNAWIKLKCRRRQEFVIGGYSESSGSSAAFGALLLGVYDGNGKLQYSGRVGTGFDQNMLVAVKKELDKRETKTMPFASKPIERSRTRVHWVKPELVAECNFAEWTKERFVRQASFVSLRDDKPAKQIVKEEPVAAQKTAAKKAAADKAEIEGVKISHPDRVIDKSTGHTKLDVVEYYASVAQWMLPHLKDRPVSLVRAPEDIGGELFFQKHSAKLAIPHITQHADIDPGHPPLLTIESGQALVGTAQMGTIELHIWNAVASNIEKPDCMVFDLDPGEGVGWKSMIEAAKLTRDLLAELGLASFCKTSGSKGLHVVVPFAKQAGWDEMKDFSQAVAQHMVTTLPKFFSAKMGMQNRKGKIFIDYLRNNRGSSTVAAFSLRARPGLGASMPVHWDELDEVTSGDQWNIDNVHERMQSMSDDPWPGYAKSRQRLTAAMKKRLGLNASASKKEEET</sequence>
<dbReference type="PANTHER" id="PTHR42705">
    <property type="entry name" value="BIFUNCTIONAL NON-HOMOLOGOUS END JOINING PROTEIN LIGD"/>
    <property type="match status" value="1"/>
</dbReference>
<evidence type="ECO:0000256" key="9">
    <source>
        <dbReference type="ARBA" id="ARBA00022763"/>
    </source>
</evidence>
<dbReference type="Pfam" id="PF04679">
    <property type="entry name" value="DNA_ligase_A_C"/>
    <property type="match status" value="1"/>
</dbReference>
<keyword evidence="7" id="KW-0479">Metal-binding</keyword>
<dbReference type="InterPro" id="IPR014146">
    <property type="entry name" value="LigD_ligase_dom"/>
</dbReference>
<dbReference type="InterPro" id="IPR033651">
    <property type="entry name" value="PaeLigD_Pol-like"/>
</dbReference>
<feature type="domain" description="ATP-dependent DNA ligase family profile" evidence="22">
    <location>
        <begin position="368"/>
        <end position="486"/>
    </location>
</feature>
<dbReference type="GO" id="GO:0003910">
    <property type="term" value="F:DNA ligase (ATP) activity"/>
    <property type="evidence" value="ECO:0007669"/>
    <property type="project" value="UniProtKB-EC"/>
</dbReference>
<reference evidence="23 24" key="1">
    <citation type="submission" date="2015-06" db="EMBL/GenBank/DDBJ databases">
        <title>Comparative genomics of Burkholderia leaf nodule symbionts.</title>
        <authorList>
            <person name="Carlier A."/>
            <person name="Eberl L."/>
            <person name="Pinto-Carbo M."/>
        </authorList>
    </citation>
    <scope>NUCLEOTIDE SEQUENCE [LARGE SCALE GENOMIC DNA]</scope>
    <source>
        <strain evidence="23 24">UZHbot3</strain>
    </source>
</reference>
<evidence type="ECO:0000313" key="24">
    <source>
        <dbReference type="Proteomes" id="UP000242951"/>
    </source>
</evidence>
<evidence type="ECO:0000256" key="18">
    <source>
        <dbReference type="ARBA" id="ARBA00023268"/>
    </source>
</evidence>
<evidence type="ECO:0000256" key="13">
    <source>
        <dbReference type="ARBA" id="ARBA00022932"/>
    </source>
</evidence>
<evidence type="ECO:0000256" key="8">
    <source>
        <dbReference type="ARBA" id="ARBA00022741"/>
    </source>
</evidence>
<dbReference type="Gene3D" id="3.90.920.10">
    <property type="entry name" value="DNA primase, PRIM domain"/>
    <property type="match status" value="1"/>
</dbReference>
<name>A0ABR5HNT5_9BURK</name>
<dbReference type="SUPFAM" id="SSF56091">
    <property type="entry name" value="DNA ligase/mRNA capping enzyme, catalytic domain"/>
    <property type="match status" value="1"/>
</dbReference>
<evidence type="ECO:0000256" key="5">
    <source>
        <dbReference type="ARBA" id="ARBA00022695"/>
    </source>
</evidence>
<evidence type="ECO:0000256" key="6">
    <source>
        <dbReference type="ARBA" id="ARBA00022722"/>
    </source>
</evidence>
<dbReference type="PANTHER" id="PTHR42705:SF2">
    <property type="entry name" value="BIFUNCTIONAL NON-HOMOLOGOUS END JOINING PROTEIN LIGD"/>
    <property type="match status" value="1"/>
</dbReference>
<dbReference type="InterPro" id="IPR014145">
    <property type="entry name" value="LigD_pol_dom"/>
</dbReference>
<dbReference type="SUPFAM" id="SSF50249">
    <property type="entry name" value="Nucleic acid-binding proteins"/>
    <property type="match status" value="1"/>
</dbReference>
<keyword evidence="6" id="KW-0540">Nuclease</keyword>
<dbReference type="Gene3D" id="3.30.470.30">
    <property type="entry name" value="DNA ligase/mRNA capping enzyme"/>
    <property type="match status" value="1"/>
</dbReference>
<dbReference type="NCBIfam" id="TIGR02777">
    <property type="entry name" value="LigD_PE_dom"/>
    <property type="match status" value="1"/>
</dbReference>
<protein>
    <recommendedName>
        <fullName evidence="2">DNA ligase (ATP)</fullName>
        <ecNumber evidence="2">6.5.1.1</ecNumber>
    </recommendedName>
    <alternativeName>
        <fullName evidence="19">NHEJ DNA polymerase</fullName>
    </alternativeName>
</protein>
<comment type="caution">
    <text evidence="23">The sequence shown here is derived from an EMBL/GenBank/DDBJ whole genome shotgun (WGS) entry which is preliminary data.</text>
</comment>
<dbReference type="InterPro" id="IPR012340">
    <property type="entry name" value="NA-bd_OB-fold"/>
</dbReference>
<dbReference type="CDD" id="cd07906">
    <property type="entry name" value="Adenylation_DNA_ligase_LigD_LigC"/>
    <property type="match status" value="1"/>
</dbReference>
<dbReference type="InterPro" id="IPR052171">
    <property type="entry name" value="NHEJ_LigD"/>
</dbReference>
<dbReference type="InterPro" id="IPR014144">
    <property type="entry name" value="LigD_PE_domain"/>
</dbReference>
<evidence type="ECO:0000256" key="7">
    <source>
        <dbReference type="ARBA" id="ARBA00022723"/>
    </source>
</evidence>
<keyword evidence="4" id="KW-0808">Transferase</keyword>
<evidence type="ECO:0000256" key="10">
    <source>
        <dbReference type="ARBA" id="ARBA00022801"/>
    </source>
</evidence>
<comment type="cofactor">
    <cofactor evidence="1">
        <name>Mn(2+)</name>
        <dbReference type="ChEBI" id="CHEBI:29035"/>
    </cofactor>
</comment>
<dbReference type="EC" id="6.5.1.1" evidence="2"/>
<dbReference type="NCBIfam" id="TIGR02778">
    <property type="entry name" value="ligD_pol"/>
    <property type="match status" value="1"/>
</dbReference>
<dbReference type="Gene3D" id="3.30.1490.70">
    <property type="match status" value="1"/>
</dbReference>
<keyword evidence="11" id="KW-0269">Exonuclease</keyword>
<dbReference type="Proteomes" id="UP000242951">
    <property type="component" value="Unassembled WGS sequence"/>
</dbReference>
<evidence type="ECO:0000256" key="16">
    <source>
        <dbReference type="ARBA" id="ARBA00023204"/>
    </source>
</evidence>
<dbReference type="NCBIfam" id="TIGR02776">
    <property type="entry name" value="NHEJ_ligase_prk"/>
    <property type="match status" value="1"/>
</dbReference>